<evidence type="ECO:0000313" key="2">
    <source>
        <dbReference type="Proteomes" id="UP000252139"/>
    </source>
</evidence>
<dbReference type="Proteomes" id="UP000252139">
    <property type="component" value="Unassembled WGS sequence"/>
</dbReference>
<dbReference type="OrthoDB" id="10371326at2759"/>
<protein>
    <submittedName>
        <fullName evidence="1">Uncharacterized protein</fullName>
    </submittedName>
</protein>
<comment type="caution">
    <text evidence="1">The sequence shown here is derived from an EMBL/GenBank/DDBJ whole genome shotgun (WGS) entry which is preliminary data.</text>
</comment>
<dbReference type="AlphaFoldDB" id="A0A367J9U7"/>
<evidence type="ECO:0000313" key="1">
    <source>
        <dbReference type="EMBL" id="RCH86696.1"/>
    </source>
</evidence>
<keyword evidence="2" id="KW-1185">Reference proteome</keyword>
<accession>A0A367J9U7</accession>
<dbReference type="EMBL" id="PJQL01001812">
    <property type="protein sequence ID" value="RCH86696.1"/>
    <property type="molecule type" value="Genomic_DNA"/>
</dbReference>
<gene>
    <name evidence="1" type="ORF">CU097_009565</name>
</gene>
<reference evidence="1 2" key="1">
    <citation type="journal article" date="2018" name="G3 (Bethesda)">
        <title>Phylogenetic and Phylogenomic Definition of Rhizopus Species.</title>
        <authorList>
            <person name="Gryganskyi A.P."/>
            <person name="Golan J."/>
            <person name="Dolatabadi S."/>
            <person name="Mondo S."/>
            <person name="Robb S."/>
            <person name="Idnurm A."/>
            <person name="Muszewska A."/>
            <person name="Steczkiewicz K."/>
            <person name="Masonjones S."/>
            <person name="Liao H.L."/>
            <person name="Gajdeczka M.T."/>
            <person name="Anike F."/>
            <person name="Vuek A."/>
            <person name="Anishchenko I.M."/>
            <person name="Voigt K."/>
            <person name="de Hoog G.S."/>
            <person name="Smith M.E."/>
            <person name="Heitman J."/>
            <person name="Vilgalys R."/>
            <person name="Stajich J.E."/>
        </authorList>
    </citation>
    <scope>NUCLEOTIDE SEQUENCE [LARGE SCALE GENOMIC DNA]</scope>
    <source>
        <strain evidence="1 2">CBS 357.93</strain>
    </source>
</reference>
<sequence length="93" mass="10687">MQYFTISNSSNKPNDSFDEHDPTLQILYKAALKMFSVFKDSEINMTTKMHSFSKAVASRFEEIIKCNGEGSTLAKRRLQAYAEDGRLWAHSFK</sequence>
<organism evidence="1 2">
    <name type="scientific">Rhizopus azygosporus</name>
    <name type="common">Rhizopus microsporus var. azygosporus</name>
    <dbReference type="NCBI Taxonomy" id="86630"/>
    <lineage>
        <taxon>Eukaryota</taxon>
        <taxon>Fungi</taxon>
        <taxon>Fungi incertae sedis</taxon>
        <taxon>Mucoromycota</taxon>
        <taxon>Mucoromycotina</taxon>
        <taxon>Mucoromycetes</taxon>
        <taxon>Mucorales</taxon>
        <taxon>Mucorineae</taxon>
        <taxon>Rhizopodaceae</taxon>
        <taxon>Rhizopus</taxon>
    </lineage>
</organism>
<proteinExistence type="predicted"/>
<name>A0A367J9U7_RHIAZ</name>